<evidence type="ECO:0000313" key="8">
    <source>
        <dbReference type="EMBL" id="QEV22006.1"/>
    </source>
</evidence>
<dbReference type="GO" id="GO:0017000">
    <property type="term" value="P:antibiotic biosynthetic process"/>
    <property type="evidence" value="ECO:0007669"/>
    <property type="project" value="UniProtKB-KW"/>
</dbReference>
<keyword evidence="4" id="KW-0045">Antibiotic biosynthesis</keyword>
<dbReference type="NCBIfam" id="TIGR04516">
    <property type="entry name" value="glycosyl_450act"/>
    <property type="match status" value="1"/>
</dbReference>
<feature type="region of interest" description="Disordered" evidence="5">
    <location>
        <begin position="61"/>
        <end position="90"/>
    </location>
</feature>
<evidence type="ECO:0000256" key="1">
    <source>
        <dbReference type="ARBA" id="ARBA00006962"/>
    </source>
</evidence>
<dbReference type="Pfam" id="PF21036">
    <property type="entry name" value="EryCIII-like_N"/>
    <property type="match status" value="1"/>
</dbReference>
<dbReference type="SUPFAM" id="SSF53756">
    <property type="entry name" value="UDP-Glycosyltransferase/glycogen phosphorylase"/>
    <property type="match status" value="1"/>
</dbReference>
<accession>A0A5J6HP48</accession>
<evidence type="ECO:0000256" key="2">
    <source>
        <dbReference type="ARBA" id="ARBA00022676"/>
    </source>
</evidence>
<dbReference type="Gene3D" id="3.40.50.2000">
    <property type="entry name" value="Glycogen Phosphorylase B"/>
    <property type="match status" value="2"/>
</dbReference>
<dbReference type="InterPro" id="IPR010610">
    <property type="entry name" value="EryCIII-like_C"/>
</dbReference>
<gene>
    <name evidence="8" type="ORF">CP975_00280</name>
</gene>
<dbReference type="EMBL" id="CP023695">
    <property type="protein sequence ID" value="QEV22006.1"/>
    <property type="molecule type" value="Genomic_DNA"/>
</dbReference>
<feature type="domain" description="Erythromycin biosynthesis protein CIII-like N-terminal" evidence="7">
    <location>
        <begin position="133"/>
        <end position="372"/>
    </location>
</feature>
<keyword evidence="9" id="KW-1185">Reference proteome</keyword>
<dbReference type="Pfam" id="PF06722">
    <property type="entry name" value="EryCIII-like_C"/>
    <property type="match status" value="1"/>
</dbReference>
<keyword evidence="2" id="KW-0328">Glycosyltransferase</keyword>
<proteinExistence type="inferred from homology"/>
<dbReference type="GO" id="GO:0008194">
    <property type="term" value="F:UDP-glycosyltransferase activity"/>
    <property type="evidence" value="ECO:0007669"/>
    <property type="project" value="InterPro"/>
</dbReference>
<evidence type="ECO:0000313" key="9">
    <source>
        <dbReference type="Proteomes" id="UP000326553"/>
    </source>
</evidence>
<name>A0A5J6HP48_STRAD</name>
<dbReference type="CDD" id="cd03784">
    <property type="entry name" value="GT1_Gtf-like"/>
    <property type="match status" value="1"/>
</dbReference>
<protein>
    <submittedName>
        <fullName evidence="8">Activator-dependent family glycosyltransferase</fullName>
    </submittedName>
</protein>
<organism evidence="8 9">
    <name type="scientific">Streptomyces alboniger</name>
    <dbReference type="NCBI Taxonomy" id="132473"/>
    <lineage>
        <taxon>Bacteria</taxon>
        <taxon>Bacillati</taxon>
        <taxon>Actinomycetota</taxon>
        <taxon>Actinomycetes</taxon>
        <taxon>Kitasatosporales</taxon>
        <taxon>Streptomycetaceae</taxon>
        <taxon>Streptomyces</taxon>
        <taxon>Streptomyces aurantiacus group</taxon>
    </lineage>
</organism>
<dbReference type="InterPro" id="IPR050426">
    <property type="entry name" value="Glycosyltransferase_28"/>
</dbReference>
<dbReference type="KEGG" id="salw:CP975_00280"/>
<dbReference type="PANTHER" id="PTHR48050:SF13">
    <property type="entry name" value="STEROL 3-BETA-GLUCOSYLTRANSFERASE UGT80A2"/>
    <property type="match status" value="1"/>
</dbReference>
<evidence type="ECO:0000256" key="4">
    <source>
        <dbReference type="ARBA" id="ARBA00023194"/>
    </source>
</evidence>
<evidence type="ECO:0000259" key="6">
    <source>
        <dbReference type="Pfam" id="PF06722"/>
    </source>
</evidence>
<dbReference type="PANTHER" id="PTHR48050">
    <property type="entry name" value="STEROL 3-BETA-GLUCOSYLTRANSFERASE"/>
    <property type="match status" value="1"/>
</dbReference>
<dbReference type="InterPro" id="IPR002213">
    <property type="entry name" value="UDP_glucos_trans"/>
</dbReference>
<evidence type="ECO:0000256" key="3">
    <source>
        <dbReference type="ARBA" id="ARBA00022679"/>
    </source>
</evidence>
<dbReference type="InterPro" id="IPR048284">
    <property type="entry name" value="EryCIII-like_N"/>
</dbReference>
<evidence type="ECO:0000259" key="7">
    <source>
        <dbReference type="Pfam" id="PF21036"/>
    </source>
</evidence>
<feature type="domain" description="Erythromycin biosynthesis protein CIII-like C-terminal" evidence="6">
    <location>
        <begin position="392"/>
        <end position="537"/>
    </location>
</feature>
<sequence length="545" mass="60161">MVDHRLVVDRGELFGTGEGEGLQASAVAARENDAFHPLRAPSWSVFPHGGGHVQSRSNALLGRSRPRRAQRWAPGGRAGRSIKRGPRPAQGGRVRVSCVRLGAKFLKGLIGLRILFTCIPWRSHFQALVPLAWALQAAGHEVRVASGPELTDAVTASGLPAVPVGSDEPVMDKLDALLVPEVMAKVQELAERGDLLTDLSENREEELTWERLRWGYQMTQRTQAAMNDAMVEELVEYCRWWQPDLVLWDWLSHAGAIAATAADVPHGRMLTELDVVGRMRRHFLRVRQEQAPKDREDPLGDWLGEWAQKFGGEFSEEMVTGQFAIEQMLGSMRLKSPSPHLALRYVPYNGPSVIPHWARRAPVKRRVLATYGLSLEQAARHQAASLEQVQGMLDALADVDIELVVTLPERLQRELERVPGNTRLVEFVPLHAVVPSCSAVIHHGGVPGFLESIAHGVPQLVIGRVVPDIGERGPRLERSGAGLWIRGDAPEELEGARVREQVVRLLEEPSFRQAAGRLGQELAAQPSPAEVVGELERIVNRSGAR</sequence>
<dbReference type="Proteomes" id="UP000326553">
    <property type="component" value="Chromosome"/>
</dbReference>
<reference evidence="8 9" key="1">
    <citation type="submission" date="2017-09" db="EMBL/GenBank/DDBJ databases">
        <authorList>
            <person name="Lee N."/>
            <person name="Cho B.-K."/>
        </authorList>
    </citation>
    <scope>NUCLEOTIDE SEQUENCE [LARGE SCALE GENOMIC DNA]</scope>
    <source>
        <strain evidence="8 9">ATCC 12461</strain>
    </source>
</reference>
<dbReference type="InterPro" id="IPR030953">
    <property type="entry name" value="Glycosyl_450act"/>
</dbReference>
<comment type="similarity">
    <text evidence="1">Belongs to the glycosyltransferase 28 family.</text>
</comment>
<dbReference type="GO" id="GO:0016758">
    <property type="term" value="F:hexosyltransferase activity"/>
    <property type="evidence" value="ECO:0007669"/>
    <property type="project" value="UniProtKB-ARBA"/>
</dbReference>
<keyword evidence="3 8" id="KW-0808">Transferase</keyword>
<evidence type="ECO:0000256" key="5">
    <source>
        <dbReference type="SAM" id="MobiDB-lite"/>
    </source>
</evidence>
<dbReference type="AlphaFoldDB" id="A0A5J6HP48"/>